<dbReference type="AlphaFoldDB" id="A0A015J1Y6"/>
<sequence>MPQADRIKRWETSELIKILTFLNKNFNLWYKNHQDACVEAVKAVNINRDGKSVYNKVHSMIKAMEHFLRTRRKPKTCYIIRENRTIRGLVKEICYKTRERNGRENQDRNNDGDIEMATNNNQPTITRTSQNRINVPRMPFSIETIDEIYNEQIKRIDRSAVISKNLIEVRNREVRDLYEQISKRRTELIELIEEANNKLQMLRVLR</sequence>
<dbReference type="OrthoDB" id="2322547at2759"/>
<keyword evidence="1" id="KW-0175">Coiled coil</keyword>
<keyword evidence="4" id="KW-1185">Reference proteome</keyword>
<feature type="region of interest" description="Disordered" evidence="2">
    <location>
        <begin position="101"/>
        <end position="124"/>
    </location>
</feature>
<name>A0A015J1Y6_RHIIW</name>
<protein>
    <submittedName>
        <fullName evidence="3">Uncharacterized protein</fullName>
    </submittedName>
</protein>
<accession>A0A015J1Y6</accession>
<dbReference type="SMR" id="A0A015J1Y6"/>
<comment type="caution">
    <text evidence="3">The sequence shown here is derived from an EMBL/GenBank/DDBJ whole genome shotgun (WGS) entry which is preliminary data.</text>
</comment>
<dbReference type="EMBL" id="JEMT01025859">
    <property type="protein sequence ID" value="EXX60740.1"/>
    <property type="molecule type" value="Genomic_DNA"/>
</dbReference>
<gene>
    <name evidence="3" type="ORF">RirG_177280</name>
</gene>
<evidence type="ECO:0000256" key="2">
    <source>
        <dbReference type="SAM" id="MobiDB-lite"/>
    </source>
</evidence>
<organism evidence="3 4">
    <name type="scientific">Rhizophagus irregularis (strain DAOM 197198w)</name>
    <name type="common">Glomus intraradices</name>
    <dbReference type="NCBI Taxonomy" id="1432141"/>
    <lineage>
        <taxon>Eukaryota</taxon>
        <taxon>Fungi</taxon>
        <taxon>Fungi incertae sedis</taxon>
        <taxon>Mucoromycota</taxon>
        <taxon>Glomeromycotina</taxon>
        <taxon>Glomeromycetes</taxon>
        <taxon>Glomerales</taxon>
        <taxon>Glomeraceae</taxon>
        <taxon>Rhizophagus</taxon>
    </lineage>
</organism>
<proteinExistence type="predicted"/>
<evidence type="ECO:0000313" key="4">
    <source>
        <dbReference type="Proteomes" id="UP000022910"/>
    </source>
</evidence>
<evidence type="ECO:0000313" key="3">
    <source>
        <dbReference type="EMBL" id="EXX60740.1"/>
    </source>
</evidence>
<feature type="coiled-coil region" evidence="1">
    <location>
        <begin position="178"/>
        <end position="205"/>
    </location>
</feature>
<dbReference type="HOGENOM" id="CLU_111257_0_0_1"/>
<evidence type="ECO:0000256" key="1">
    <source>
        <dbReference type="SAM" id="Coils"/>
    </source>
</evidence>
<feature type="compositionally biased region" description="Basic and acidic residues" evidence="2">
    <location>
        <begin position="101"/>
        <end position="111"/>
    </location>
</feature>
<reference evidence="3 4" key="1">
    <citation type="submission" date="2014-02" db="EMBL/GenBank/DDBJ databases">
        <title>Single nucleus genome sequencing reveals high similarity among nuclei of an endomycorrhizal fungus.</title>
        <authorList>
            <person name="Lin K."/>
            <person name="Geurts R."/>
            <person name="Zhang Z."/>
            <person name="Limpens E."/>
            <person name="Saunders D.G."/>
            <person name="Mu D."/>
            <person name="Pang E."/>
            <person name="Cao H."/>
            <person name="Cha H."/>
            <person name="Lin T."/>
            <person name="Zhou Q."/>
            <person name="Shang Y."/>
            <person name="Li Y."/>
            <person name="Ivanov S."/>
            <person name="Sharma T."/>
            <person name="Velzen R.V."/>
            <person name="Ruijter N.D."/>
            <person name="Aanen D.K."/>
            <person name="Win J."/>
            <person name="Kamoun S."/>
            <person name="Bisseling T."/>
            <person name="Huang S."/>
        </authorList>
    </citation>
    <scope>NUCLEOTIDE SEQUENCE [LARGE SCALE GENOMIC DNA]</scope>
    <source>
        <strain evidence="4">DAOM197198w</strain>
    </source>
</reference>
<dbReference type="Proteomes" id="UP000022910">
    <property type="component" value="Unassembled WGS sequence"/>
</dbReference>